<dbReference type="GO" id="GO:0035332">
    <property type="term" value="P:positive regulation of hippo signaling"/>
    <property type="evidence" value="ECO:0007669"/>
    <property type="project" value="TreeGrafter"/>
</dbReference>
<feature type="compositionally biased region" description="Polar residues" evidence="2">
    <location>
        <begin position="17"/>
        <end position="27"/>
    </location>
</feature>
<feature type="domain" description="Schwannomin interacting protein 1 C-terminal" evidence="3">
    <location>
        <begin position="1"/>
        <end position="233"/>
    </location>
</feature>
<evidence type="ECO:0000259" key="3">
    <source>
        <dbReference type="Pfam" id="PF10148"/>
    </source>
</evidence>
<keyword evidence="1" id="KW-0175">Coiled coil</keyword>
<evidence type="ECO:0000313" key="4">
    <source>
        <dbReference type="EMBL" id="OAD56795.1"/>
    </source>
</evidence>
<dbReference type="GO" id="GO:0030054">
    <property type="term" value="C:cell junction"/>
    <property type="evidence" value="ECO:0007669"/>
    <property type="project" value="TreeGrafter"/>
</dbReference>
<dbReference type="OrthoDB" id="6260144at2759"/>
<feature type="compositionally biased region" description="Basic and acidic residues" evidence="2">
    <location>
        <begin position="1"/>
        <end position="14"/>
    </location>
</feature>
<dbReference type="PANTHER" id="PTHR13103:SF2">
    <property type="entry name" value="IQCJ-SCHIP1 READTHROUGH TRANSCRIPT PROTEIN-RELATED"/>
    <property type="match status" value="1"/>
</dbReference>
<dbReference type="AlphaFoldDB" id="A0A310SBG2"/>
<dbReference type="EMBL" id="KQ761797">
    <property type="protein sequence ID" value="OAD56795.1"/>
    <property type="molecule type" value="Genomic_DNA"/>
</dbReference>
<name>A0A310SBG2_9HYME</name>
<dbReference type="GO" id="GO:0005886">
    <property type="term" value="C:plasma membrane"/>
    <property type="evidence" value="ECO:0007669"/>
    <property type="project" value="TreeGrafter"/>
</dbReference>
<dbReference type="InterPro" id="IPR039045">
    <property type="entry name" value="SCHIP_1"/>
</dbReference>
<dbReference type="Pfam" id="PF10148">
    <property type="entry name" value="SCHIP-1_C"/>
    <property type="match status" value="1"/>
</dbReference>
<dbReference type="Proteomes" id="UP000250275">
    <property type="component" value="Unassembled WGS sequence"/>
</dbReference>
<organism evidence="4 5">
    <name type="scientific">Eufriesea mexicana</name>
    <dbReference type="NCBI Taxonomy" id="516756"/>
    <lineage>
        <taxon>Eukaryota</taxon>
        <taxon>Metazoa</taxon>
        <taxon>Ecdysozoa</taxon>
        <taxon>Arthropoda</taxon>
        <taxon>Hexapoda</taxon>
        <taxon>Insecta</taxon>
        <taxon>Pterygota</taxon>
        <taxon>Neoptera</taxon>
        <taxon>Endopterygota</taxon>
        <taxon>Hymenoptera</taxon>
        <taxon>Apocrita</taxon>
        <taxon>Aculeata</taxon>
        <taxon>Apoidea</taxon>
        <taxon>Anthophila</taxon>
        <taxon>Apidae</taxon>
        <taxon>Eufriesea</taxon>
    </lineage>
</organism>
<feature type="region of interest" description="Disordered" evidence="2">
    <location>
        <begin position="226"/>
        <end position="319"/>
    </location>
</feature>
<reference evidence="4 5" key="1">
    <citation type="submission" date="2015-07" db="EMBL/GenBank/DDBJ databases">
        <title>The genome of Eufriesea mexicana.</title>
        <authorList>
            <person name="Pan H."/>
            <person name="Kapheim K."/>
        </authorList>
    </citation>
    <scope>NUCLEOTIDE SEQUENCE [LARGE SCALE GENOMIC DNA]</scope>
    <source>
        <strain evidence="4">0111107269</strain>
        <tissue evidence="4">Whole body</tissue>
    </source>
</reference>
<feature type="compositionally biased region" description="Basic and acidic residues" evidence="2">
    <location>
        <begin position="278"/>
        <end position="294"/>
    </location>
</feature>
<sequence length="344" mass="38924">MGPDAEDLRAERGRKPSLQSRLQSGMNLQICFMNETPSDTESPCSENDASPESTPTSMNSKQQQKQQMPARPQVLSLPPLRLDTGSNSAPIDEADFFARQARLQTEARMALAQAKEMAHMQMEVERQRLKQSPITEMVRSSLEKVGVQLGEDRRRLSRVLLTELNVAQLQVVANDLHARIAALNEALVEGLLRRDDLHMEQDSMLVDVEDLTRYLFCCVHMHRGAKQESLKKKQNAREQQTASRSHQQANAGQNKSSMKPKLTHRGLVSLFPVAPENSETKGQRRKEDEKERNGIRKRTGAGAPFEKTSHTEIRSNLPKEMGRVNESCVKQPMENFIFRSFHTT</sequence>
<keyword evidence="5" id="KW-1185">Reference proteome</keyword>
<feature type="compositionally biased region" description="Polar residues" evidence="2">
    <location>
        <begin position="35"/>
        <end position="60"/>
    </location>
</feature>
<accession>A0A310SBG2</accession>
<evidence type="ECO:0000256" key="2">
    <source>
        <dbReference type="SAM" id="MobiDB-lite"/>
    </source>
</evidence>
<feature type="region of interest" description="Disordered" evidence="2">
    <location>
        <begin position="1"/>
        <end position="71"/>
    </location>
</feature>
<evidence type="ECO:0000256" key="1">
    <source>
        <dbReference type="ARBA" id="ARBA00023054"/>
    </source>
</evidence>
<proteinExistence type="predicted"/>
<protein>
    <submittedName>
        <fullName evidence="4">Schwannomin-interacting protein 1</fullName>
    </submittedName>
</protein>
<gene>
    <name evidence="4" type="ORF">WN48_02881</name>
</gene>
<feature type="compositionally biased region" description="Polar residues" evidence="2">
    <location>
        <begin position="237"/>
        <end position="257"/>
    </location>
</feature>
<evidence type="ECO:0000313" key="5">
    <source>
        <dbReference type="Proteomes" id="UP000250275"/>
    </source>
</evidence>
<dbReference type="PANTHER" id="PTHR13103">
    <property type="entry name" value="SCHWANNOMIN INTERACTING PROTEIN 1"/>
    <property type="match status" value="1"/>
</dbReference>
<dbReference type="InterPro" id="IPR015649">
    <property type="entry name" value="SCHIP_1_C"/>
</dbReference>